<proteinExistence type="predicted"/>
<dbReference type="Proteomes" id="UP001139103">
    <property type="component" value="Unassembled WGS sequence"/>
</dbReference>
<protein>
    <submittedName>
        <fullName evidence="3">DUF1559 domain-containing protein</fullName>
    </submittedName>
</protein>
<evidence type="ECO:0000313" key="4">
    <source>
        <dbReference type="Proteomes" id="UP001139103"/>
    </source>
</evidence>
<sequence>MSANFTRFRKSPRGFTLVELLVVIAIIGVLIALLLPAVQQAREAARRMSCSNKMKQIVLASHNFEAAQKSIVFNRYSDPGYSNFAGWDAWGDYGGANSKGWSWLTALLPYLEQSAIYDQGQIPNSTFGASGAVRQSVDLFFCPSDSMQQNSPYVEQTHYMAGLEVGLTNYKGVLGSNFCWGPYANTGVNGKCEPWADGDGLMIPLAWHAKKKQSSIVDGLSNTFMAGEQIWSEETANCGATGYGLGFAYAHTIEASANCALPPNAKKPDGTEFAKTDFEGQNGFRSRHPGGVQFGYADGSVHFVSNNVELAIYRAMATIAGEEVLAIRD</sequence>
<keyword evidence="1" id="KW-0472">Membrane</keyword>
<accession>A0A9X1MIP1</accession>
<dbReference type="SUPFAM" id="SSF54523">
    <property type="entry name" value="Pili subunits"/>
    <property type="match status" value="1"/>
</dbReference>
<dbReference type="RefSeq" id="WP_230215891.1">
    <property type="nucleotide sequence ID" value="NZ_JAJKFT010000002.1"/>
</dbReference>
<dbReference type="PANTHER" id="PTHR30093:SF2">
    <property type="entry name" value="TYPE II SECRETION SYSTEM PROTEIN H"/>
    <property type="match status" value="1"/>
</dbReference>
<comment type="caution">
    <text evidence="3">The sequence shown here is derived from an EMBL/GenBank/DDBJ whole genome shotgun (WGS) entry which is preliminary data.</text>
</comment>
<name>A0A9X1MIP1_9BACT</name>
<evidence type="ECO:0000256" key="1">
    <source>
        <dbReference type="SAM" id="Phobius"/>
    </source>
</evidence>
<dbReference type="AlphaFoldDB" id="A0A9X1MIP1"/>
<organism evidence="3 4">
    <name type="scientific">Blastopirellula sediminis</name>
    <dbReference type="NCBI Taxonomy" id="2894196"/>
    <lineage>
        <taxon>Bacteria</taxon>
        <taxon>Pseudomonadati</taxon>
        <taxon>Planctomycetota</taxon>
        <taxon>Planctomycetia</taxon>
        <taxon>Pirellulales</taxon>
        <taxon>Pirellulaceae</taxon>
        <taxon>Blastopirellula</taxon>
    </lineage>
</organism>
<dbReference type="EMBL" id="JAJKFT010000002">
    <property type="protein sequence ID" value="MCC9627486.1"/>
    <property type="molecule type" value="Genomic_DNA"/>
</dbReference>
<feature type="transmembrane region" description="Helical" evidence="1">
    <location>
        <begin position="20"/>
        <end position="38"/>
    </location>
</feature>
<keyword evidence="4" id="KW-1185">Reference proteome</keyword>
<gene>
    <name evidence="3" type="ORF">LOC68_03680</name>
</gene>
<dbReference type="Pfam" id="PF07596">
    <property type="entry name" value="SBP_bac_10"/>
    <property type="match status" value="1"/>
</dbReference>
<dbReference type="Pfam" id="PF07963">
    <property type="entry name" value="N_methyl"/>
    <property type="match status" value="1"/>
</dbReference>
<dbReference type="InterPro" id="IPR045584">
    <property type="entry name" value="Pilin-like"/>
</dbReference>
<reference evidence="3" key="1">
    <citation type="submission" date="2021-11" db="EMBL/GenBank/DDBJ databases">
        <title>Genome sequence.</title>
        <authorList>
            <person name="Sun Q."/>
        </authorList>
    </citation>
    <scope>NUCLEOTIDE SEQUENCE</scope>
    <source>
        <strain evidence="3">JC732</strain>
    </source>
</reference>
<dbReference type="NCBIfam" id="TIGR04294">
    <property type="entry name" value="pre_pil_HX9DG"/>
    <property type="match status" value="1"/>
</dbReference>
<dbReference type="Gene3D" id="3.30.700.10">
    <property type="entry name" value="Glycoprotein, Type 4 Pilin"/>
    <property type="match status" value="1"/>
</dbReference>
<dbReference type="InterPro" id="IPR027558">
    <property type="entry name" value="Pre_pil_HX9DG_C"/>
</dbReference>
<feature type="domain" description="DUF1559" evidence="2">
    <location>
        <begin position="39"/>
        <end position="309"/>
    </location>
</feature>
<keyword evidence="1" id="KW-0812">Transmembrane</keyword>
<evidence type="ECO:0000313" key="3">
    <source>
        <dbReference type="EMBL" id="MCC9627486.1"/>
    </source>
</evidence>
<dbReference type="InterPro" id="IPR012902">
    <property type="entry name" value="N_methyl_site"/>
</dbReference>
<dbReference type="NCBIfam" id="TIGR02532">
    <property type="entry name" value="IV_pilin_GFxxxE"/>
    <property type="match status" value="1"/>
</dbReference>
<dbReference type="InterPro" id="IPR011453">
    <property type="entry name" value="DUF1559"/>
</dbReference>
<evidence type="ECO:0000259" key="2">
    <source>
        <dbReference type="Pfam" id="PF07596"/>
    </source>
</evidence>
<keyword evidence="1" id="KW-1133">Transmembrane helix</keyword>
<dbReference type="PROSITE" id="PS00409">
    <property type="entry name" value="PROKAR_NTER_METHYL"/>
    <property type="match status" value="1"/>
</dbReference>
<dbReference type="PANTHER" id="PTHR30093">
    <property type="entry name" value="GENERAL SECRETION PATHWAY PROTEIN G"/>
    <property type="match status" value="1"/>
</dbReference>